<name>A0A1G7ABQ3_9ACTN</name>
<keyword evidence="2" id="KW-0812">Transmembrane</keyword>
<organism evidence="3 4">
    <name type="scientific">Nocardioides lianchengensis</name>
    <dbReference type="NCBI Taxonomy" id="1045774"/>
    <lineage>
        <taxon>Bacteria</taxon>
        <taxon>Bacillati</taxon>
        <taxon>Actinomycetota</taxon>
        <taxon>Actinomycetes</taxon>
        <taxon>Propionibacteriales</taxon>
        <taxon>Nocardioidaceae</taxon>
        <taxon>Nocardioides</taxon>
    </lineage>
</organism>
<feature type="compositionally biased region" description="Basic and acidic residues" evidence="1">
    <location>
        <begin position="219"/>
        <end position="231"/>
    </location>
</feature>
<evidence type="ECO:0000256" key="2">
    <source>
        <dbReference type="SAM" id="Phobius"/>
    </source>
</evidence>
<sequence length="246" mass="27097">MADDPRQIWELVVDGHAHLVEVHGSVNRRIEWYVDGELVGTQKSTEDKIRVKADDEERTDLGSIGVWFSGMGKPRRATYFDPGQDGDLKSLAGVGGVDLVPEPGSPAAAYEDRVRAHPTRYALIATVGGVAKVVLPILLAVLAARVAVSIPWPDWNLPSVPTPDLPSIPTPDLPSIPWPDLPDVSVPGWVEWLLDKVKYVWPIVLAVVIARGEIRRRRKQDELREQRRGEASGRASDSTDSTEEQP</sequence>
<accession>A0A1G7ABQ3</accession>
<feature type="transmembrane region" description="Helical" evidence="2">
    <location>
        <begin position="199"/>
        <end position="214"/>
    </location>
</feature>
<gene>
    <name evidence="3" type="ORF">SAMN05421872_11555</name>
</gene>
<feature type="region of interest" description="Disordered" evidence="1">
    <location>
        <begin position="218"/>
        <end position="246"/>
    </location>
</feature>
<dbReference type="Proteomes" id="UP000199034">
    <property type="component" value="Unassembled WGS sequence"/>
</dbReference>
<keyword evidence="2" id="KW-0472">Membrane</keyword>
<evidence type="ECO:0000256" key="1">
    <source>
        <dbReference type="SAM" id="MobiDB-lite"/>
    </source>
</evidence>
<dbReference type="STRING" id="1045774.SAMN05421872_11555"/>
<dbReference type="OrthoDB" id="4870029at2"/>
<protein>
    <submittedName>
        <fullName evidence="3">Uncharacterized protein</fullName>
    </submittedName>
</protein>
<proteinExistence type="predicted"/>
<keyword evidence="2" id="KW-1133">Transmembrane helix</keyword>
<dbReference type="RefSeq" id="WP_090860561.1">
    <property type="nucleotide sequence ID" value="NZ_FMZM01000015.1"/>
</dbReference>
<reference evidence="3 4" key="1">
    <citation type="submission" date="2016-10" db="EMBL/GenBank/DDBJ databases">
        <authorList>
            <person name="de Groot N.N."/>
        </authorList>
    </citation>
    <scope>NUCLEOTIDE SEQUENCE [LARGE SCALE GENOMIC DNA]</scope>
    <source>
        <strain evidence="3 4">CGMCC 4.6858</strain>
    </source>
</reference>
<feature type="transmembrane region" description="Helical" evidence="2">
    <location>
        <begin position="121"/>
        <end position="148"/>
    </location>
</feature>
<dbReference type="AlphaFoldDB" id="A0A1G7ABQ3"/>
<dbReference type="EMBL" id="FMZM01000015">
    <property type="protein sequence ID" value="SDE12229.1"/>
    <property type="molecule type" value="Genomic_DNA"/>
</dbReference>
<evidence type="ECO:0000313" key="4">
    <source>
        <dbReference type="Proteomes" id="UP000199034"/>
    </source>
</evidence>
<keyword evidence="4" id="KW-1185">Reference proteome</keyword>
<evidence type="ECO:0000313" key="3">
    <source>
        <dbReference type="EMBL" id="SDE12229.1"/>
    </source>
</evidence>